<dbReference type="Proteomes" id="UP000603708">
    <property type="component" value="Unassembled WGS sequence"/>
</dbReference>
<reference evidence="2" key="1">
    <citation type="journal article" date="2014" name="Int. J. Syst. Evol. Microbiol.">
        <title>Complete genome sequence of Corynebacterium casei LMG S-19264T (=DSM 44701T), isolated from a smear-ripened cheese.</title>
        <authorList>
            <consortium name="US DOE Joint Genome Institute (JGI-PGF)"/>
            <person name="Walter F."/>
            <person name="Albersmeier A."/>
            <person name="Kalinowski J."/>
            <person name="Ruckert C."/>
        </authorList>
    </citation>
    <scope>NUCLEOTIDE SEQUENCE</scope>
    <source>
        <strain evidence="2">JCM 5069</strain>
    </source>
</reference>
<reference evidence="2" key="2">
    <citation type="submission" date="2020-09" db="EMBL/GenBank/DDBJ databases">
        <authorList>
            <person name="Sun Q."/>
            <person name="Ohkuma M."/>
        </authorList>
    </citation>
    <scope>NUCLEOTIDE SEQUENCE</scope>
    <source>
        <strain evidence="2">JCM 5069</strain>
    </source>
</reference>
<sequence>MTTVQADLVLSDSVFHAQLNAPLEKVDLAKWLFHLPDAEYRRCAPPDHIAAGANTSDEGLPMSINVEMIGTALMVQHYVGEITEPHHCRLVSDSDVFAPQGRTSVQVVWDLSVTALGEDRCEYTNAVTAHPTDAFLAFLRDHGIPFERAARDRQSASSDHNSRETPRFAASIERAALTGGSDQWAAGAGHRTAAR</sequence>
<dbReference type="AlphaFoldDB" id="A0A919L7X2"/>
<evidence type="ECO:0000313" key="3">
    <source>
        <dbReference type="Proteomes" id="UP000603708"/>
    </source>
</evidence>
<name>A0A919L7X2_9ACTN</name>
<organism evidence="2 3">
    <name type="scientific">Streptomyces sulfonofaciens</name>
    <dbReference type="NCBI Taxonomy" id="68272"/>
    <lineage>
        <taxon>Bacteria</taxon>
        <taxon>Bacillati</taxon>
        <taxon>Actinomycetota</taxon>
        <taxon>Actinomycetes</taxon>
        <taxon>Kitasatosporales</taxon>
        <taxon>Streptomycetaceae</taxon>
        <taxon>Streptomyces</taxon>
    </lineage>
</organism>
<evidence type="ECO:0000256" key="1">
    <source>
        <dbReference type="SAM" id="MobiDB-lite"/>
    </source>
</evidence>
<gene>
    <name evidence="2" type="ORF">GCM10018793_56250</name>
</gene>
<feature type="compositionally biased region" description="Basic and acidic residues" evidence="1">
    <location>
        <begin position="150"/>
        <end position="166"/>
    </location>
</feature>
<proteinExistence type="predicted"/>
<keyword evidence="3" id="KW-1185">Reference proteome</keyword>
<protein>
    <submittedName>
        <fullName evidence="2">Uncharacterized protein</fullName>
    </submittedName>
</protein>
<evidence type="ECO:0000313" key="2">
    <source>
        <dbReference type="EMBL" id="GHH85991.1"/>
    </source>
</evidence>
<comment type="caution">
    <text evidence="2">The sequence shown here is derived from an EMBL/GenBank/DDBJ whole genome shotgun (WGS) entry which is preliminary data.</text>
</comment>
<feature type="region of interest" description="Disordered" evidence="1">
    <location>
        <begin position="150"/>
        <end position="169"/>
    </location>
</feature>
<dbReference type="RefSeq" id="WP_189936812.1">
    <property type="nucleotide sequence ID" value="NZ_BNCD01000020.1"/>
</dbReference>
<dbReference type="EMBL" id="BNCD01000020">
    <property type="protein sequence ID" value="GHH85991.1"/>
    <property type="molecule type" value="Genomic_DNA"/>
</dbReference>
<accession>A0A919L7X2</accession>